<organism evidence="3 4">
    <name type="scientific">Nakamurella leprariae</name>
    <dbReference type="NCBI Taxonomy" id="2803911"/>
    <lineage>
        <taxon>Bacteria</taxon>
        <taxon>Bacillati</taxon>
        <taxon>Actinomycetota</taxon>
        <taxon>Actinomycetes</taxon>
        <taxon>Nakamurellales</taxon>
        <taxon>Nakamurellaceae</taxon>
        <taxon>Nakamurella</taxon>
    </lineage>
</organism>
<evidence type="ECO:0000259" key="2">
    <source>
        <dbReference type="Pfam" id="PF00561"/>
    </source>
</evidence>
<dbReference type="PRINTS" id="PR00111">
    <property type="entry name" value="ABHYDROLASE"/>
</dbReference>
<sequence>MLLHGFAQYWWSWRHQLADLPASGFRVLAPDLRGYGDSDKTPRGYDAATQAADVAGLIRACGERSAILVGHGYGGLTAFNTAVLHPDQVRGVVAVAAPHPASLATHPLRAGRAGRLVTWASVPVWPRRKLRAGAALMVERLMRSCAGPAWKASADFRTAAARMRRAMLVPGVAGAAVEHLAWLGRSPWRADGRRHREALAVPLRTPVLQIAGDGDTFIPPGLVADAREHCLDDYRLVTLPAVGHYPAEEQPDVVTRLIAEFAGAPVRRAG</sequence>
<dbReference type="PANTHER" id="PTHR43329">
    <property type="entry name" value="EPOXIDE HYDROLASE"/>
    <property type="match status" value="1"/>
</dbReference>
<dbReference type="Gene3D" id="3.40.50.1820">
    <property type="entry name" value="alpha/beta hydrolase"/>
    <property type="match status" value="1"/>
</dbReference>
<evidence type="ECO:0000256" key="1">
    <source>
        <dbReference type="ARBA" id="ARBA00022801"/>
    </source>
</evidence>
<dbReference type="RefSeq" id="WP_205260335.1">
    <property type="nucleotide sequence ID" value="NZ_JAERWK010000010.1"/>
</dbReference>
<dbReference type="Pfam" id="PF00561">
    <property type="entry name" value="Abhydrolase_1"/>
    <property type="match status" value="1"/>
</dbReference>
<evidence type="ECO:0000313" key="4">
    <source>
        <dbReference type="Proteomes" id="UP000663792"/>
    </source>
</evidence>
<dbReference type="Proteomes" id="UP000663792">
    <property type="component" value="Unassembled WGS sequence"/>
</dbReference>
<dbReference type="InterPro" id="IPR000073">
    <property type="entry name" value="AB_hydrolase_1"/>
</dbReference>
<dbReference type="InterPro" id="IPR000639">
    <property type="entry name" value="Epox_hydrolase-like"/>
</dbReference>
<dbReference type="AlphaFoldDB" id="A0A938YD37"/>
<dbReference type="PRINTS" id="PR00412">
    <property type="entry name" value="EPOXHYDRLASE"/>
</dbReference>
<dbReference type="EMBL" id="JAERWK010000010">
    <property type="protein sequence ID" value="MBM9467398.1"/>
    <property type="molecule type" value="Genomic_DNA"/>
</dbReference>
<comment type="caution">
    <text evidence="3">The sequence shown here is derived from an EMBL/GenBank/DDBJ whole genome shotgun (WGS) entry which is preliminary data.</text>
</comment>
<accession>A0A938YD37</accession>
<feature type="domain" description="AB hydrolase-1" evidence="2">
    <location>
        <begin position="2"/>
        <end position="249"/>
    </location>
</feature>
<dbReference type="InterPro" id="IPR029058">
    <property type="entry name" value="AB_hydrolase_fold"/>
</dbReference>
<proteinExistence type="predicted"/>
<dbReference type="SUPFAM" id="SSF53474">
    <property type="entry name" value="alpha/beta-Hydrolases"/>
    <property type="match status" value="1"/>
</dbReference>
<keyword evidence="1 3" id="KW-0378">Hydrolase</keyword>
<evidence type="ECO:0000313" key="3">
    <source>
        <dbReference type="EMBL" id="MBM9467398.1"/>
    </source>
</evidence>
<reference evidence="3" key="1">
    <citation type="submission" date="2021-01" db="EMBL/GenBank/DDBJ databases">
        <title>YIM 132084 draft genome.</title>
        <authorList>
            <person name="An D."/>
        </authorList>
    </citation>
    <scope>NUCLEOTIDE SEQUENCE</scope>
    <source>
        <strain evidence="3">YIM 132084</strain>
    </source>
</reference>
<gene>
    <name evidence="3" type="ORF">JL106_08910</name>
</gene>
<keyword evidence="4" id="KW-1185">Reference proteome</keyword>
<protein>
    <submittedName>
        <fullName evidence="3">Alpha/beta hydrolase</fullName>
    </submittedName>
</protein>
<name>A0A938YD37_9ACTN</name>
<dbReference type="GO" id="GO:0016787">
    <property type="term" value="F:hydrolase activity"/>
    <property type="evidence" value="ECO:0007669"/>
    <property type="project" value="UniProtKB-KW"/>
</dbReference>